<gene>
    <name evidence="1" type="ORF">O181_096633</name>
</gene>
<evidence type="ECO:0000313" key="2">
    <source>
        <dbReference type="Proteomes" id="UP000765509"/>
    </source>
</evidence>
<keyword evidence="2" id="KW-1185">Reference proteome</keyword>
<comment type="caution">
    <text evidence="1">The sequence shown here is derived from an EMBL/GenBank/DDBJ whole genome shotgun (WGS) entry which is preliminary data.</text>
</comment>
<proteinExistence type="predicted"/>
<dbReference type="EMBL" id="AVOT02064532">
    <property type="protein sequence ID" value="MBW0556918.1"/>
    <property type="molecule type" value="Genomic_DNA"/>
</dbReference>
<name>A0A9Q3J7C0_9BASI</name>
<sequence length="163" mass="18316">MNSYLTLRKFPGHPNTCKLLNGCHPLMEKKNMILLTEEWKKKILYHPSKCQKQKQFQCEKAATNSGKGQRKGTSHKTIQPALQTPKYPAGCKGKCVSDGQNYDGITEKVGRQIKISEMMSDIMDAIQNLYIAINDVKIHISDKNSPTCNSIKTNNPGLSLIHE</sequence>
<protein>
    <submittedName>
        <fullName evidence="1">Uncharacterized protein</fullName>
    </submittedName>
</protein>
<evidence type="ECO:0000313" key="1">
    <source>
        <dbReference type="EMBL" id="MBW0556918.1"/>
    </source>
</evidence>
<organism evidence="1 2">
    <name type="scientific">Austropuccinia psidii MF-1</name>
    <dbReference type="NCBI Taxonomy" id="1389203"/>
    <lineage>
        <taxon>Eukaryota</taxon>
        <taxon>Fungi</taxon>
        <taxon>Dikarya</taxon>
        <taxon>Basidiomycota</taxon>
        <taxon>Pucciniomycotina</taxon>
        <taxon>Pucciniomycetes</taxon>
        <taxon>Pucciniales</taxon>
        <taxon>Sphaerophragmiaceae</taxon>
        <taxon>Austropuccinia</taxon>
    </lineage>
</organism>
<dbReference type="Proteomes" id="UP000765509">
    <property type="component" value="Unassembled WGS sequence"/>
</dbReference>
<dbReference type="AlphaFoldDB" id="A0A9Q3J7C0"/>
<reference evidence="1" key="1">
    <citation type="submission" date="2021-03" db="EMBL/GenBank/DDBJ databases">
        <title>Draft genome sequence of rust myrtle Austropuccinia psidii MF-1, a brazilian biotype.</title>
        <authorList>
            <person name="Quecine M.C."/>
            <person name="Pachon D.M.R."/>
            <person name="Bonatelli M.L."/>
            <person name="Correr F.H."/>
            <person name="Franceschini L.M."/>
            <person name="Leite T.F."/>
            <person name="Margarido G.R.A."/>
            <person name="Almeida C.A."/>
            <person name="Ferrarezi J.A."/>
            <person name="Labate C.A."/>
        </authorList>
    </citation>
    <scope>NUCLEOTIDE SEQUENCE</scope>
    <source>
        <strain evidence="1">MF-1</strain>
    </source>
</reference>
<accession>A0A9Q3J7C0</accession>